<gene>
    <name evidence="2" type="ORF">NX784_20530</name>
</gene>
<dbReference type="RefSeq" id="WP_258818551.1">
    <property type="nucleotide sequence ID" value="NZ_JANUGW010000017.1"/>
</dbReference>
<dbReference type="SUPFAM" id="SSF64307">
    <property type="entry name" value="SirA-like"/>
    <property type="match status" value="1"/>
</dbReference>
<evidence type="ECO:0000313" key="3">
    <source>
        <dbReference type="Proteomes" id="UP001204151"/>
    </source>
</evidence>
<dbReference type="Proteomes" id="UP001204151">
    <property type="component" value="Unassembled WGS sequence"/>
</dbReference>
<dbReference type="InterPro" id="IPR036868">
    <property type="entry name" value="TusA-like_sf"/>
</dbReference>
<feature type="domain" description="DUF2249" evidence="1">
    <location>
        <begin position="7"/>
        <end position="64"/>
    </location>
</feature>
<dbReference type="Pfam" id="PF10006">
    <property type="entry name" value="DUF2249"/>
    <property type="match status" value="1"/>
</dbReference>
<keyword evidence="3" id="KW-1185">Reference proteome</keyword>
<dbReference type="EMBL" id="JANUGW010000017">
    <property type="protein sequence ID" value="MCS0583987.1"/>
    <property type="molecule type" value="Genomic_DNA"/>
</dbReference>
<dbReference type="InterPro" id="IPR018720">
    <property type="entry name" value="DUF2249"/>
</dbReference>
<name>A0ABT1ZVM6_9BURK</name>
<proteinExistence type="predicted"/>
<organism evidence="2 3">
    <name type="scientific">Massilia pinisoli</name>
    <dbReference type="NCBI Taxonomy" id="1772194"/>
    <lineage>
        <taxon>Bacteria</taxon>
        <taxon>Pseudomonadati</taxon>
        <taxon>Pseudomonadota</taxon>
        <taxon>Betaproteobacteria</taxon>
        <taxon>Burkholderiales</taxon>
        <taxon>Oxalobacteraceae</taxon>
        <taxon>Telluria group</taxon>
        <taxon>Massilia</taxon>
    </lineage>
</organism>
<evidence type="ECO:0000313" key="2">
    <source>
        <dbReference type="EMBL" id="MCS0583987.1"/>
    </source>
</evidence>
<reference evidence="2 3" key="1">
    <citation type="submission" date="2022-08" db="EMBL/GenBank/DDBJ databases">
        <title>Reclassification of Massilia species as members of the genera Telluria, Duganella, Pseudoduganella, Mokoshia gen. nov. and Zemynaea gen. nov. using orthogonal and non-orthogonal genome-based approaches.</title>
        <authorList>
            <person name="Bowman J.P."/>
        </authorList>
    </citation>
    <scope>NUCLEOTIDE SEQUENCE [LARGE SCALE GENOMIC DNA]</scope>
    <source>
        <strain evidence="2 3">JCM 31316</strain>
    </source>
</reference>
<evidence type="ECO:0000259" key="1">
    <source>
        <dbReference type="Pfam" id="PF10006"/>
    </source>
</evidence>
<comment type="caution">
    <text evidence="2">The sequence shown here is derived from an EMBL/GenBank/DDBJ whole genome shotgun (WGS) entry which is preliminary data.</text>
</comment>
<accession>A0ABT1ZVM6</accession>
<sequence>MNNPPLLDVRALPAPEPMERVLEALDNLPDGAELAVLLAREPHPLYGILARMGYRWRSAWQDDGCLVAIARDT</sequence>
<protein>
    <submittedName>
        <fullName evidence="2">DUF2249 domain-containing protein</fullName>
    </submittedName>
</protein>